<dbReference type="Pfam" id="PF05036">
    <property type="entry name" value="SPOR"/>
    <property type="match status" value="1"/>
</dbReference>
<name>A0A5D0RG60_9RHOB</name>
<dbReference type="InterPro" id="IPR036680">
    <property type="entry name" value="SPOR-like_sf"/>
</dbReference>
<protein>
    <recommendedName>
        <fullName evidence="1">SPOR domain-containing protein</fullName>
    </recommendedName>
</protein>
<organism evidence="2 3">
    <name type="scientific">Maritimibacter fusiformis</name>
    <dbReference type="NCBI Taxonomy" id="2603819"/>
    <lineage>
        <taxon>Bacteria</taxon>
        <taxon>Pseudomonadati</taxon>
        <taxon>Pseudomonadota</taxon>
        <taxon>Alphaproteobacteria</taxon>
        <taxon>Rhodobacterales</taxon>
        <taxon>Roseobacteraceae</taxon>
        <taxon>Maritimibacter</taxon>
    </lineage>
</organism>
<gene>
    <name evidence="2" type="ORF">FVF75_12720</name>
</gene>
<dbReference type="InterPro" id="IPR007730">
    <property type="entry name" value="SPOR-like_dom"/>
</dbReference>
<dbReference type="GO" id="GO:0042834">
    <property type="term" value="F:peptidoglycan binding"/>
    <property type="evidence" value="ECO:0007669"/>
    <property type="project" value="InterPro"/>
</dbReference>
<dbReference type="Proteomes" id="UP000322080">
    <property type="component" value="Unassembled WGS sequence"/>
</dbReference>
<reference evidence="2 3" key="1">
    <citation type="submission" date="2019-08" db="EMBL/GenBank/DDBJ databases">
        <title>Identification of a novel species of the genus Boseongicola.</title>
        <authorList>
            <person name="Zhang X.-Q."/>
        </authorList>
    </citation>
    <scope>NUCLEOTIDE SEQUENCE [LARGE SCALE GENOMIC DNA]</scope>
    <source>
        <strain evidence="2 3">HY14</strain>
    </source>
</reference>
<evidence type="ECO:0000313" key="3">
    <source>
        <dbReference type="Proteomes" id="UP000322080"/>
    </source>
</evidence>
<dbReference type="EMBL" id="VSIY01000013">
    <property type="protein sequence ID" value="TYB80502.1"/>
    <property type="molecule type" value="Genomic_DNA"/>
</dbReference>
<evidence type="ECO:0000259" key="1">
    <source>
        <dbReference type="PROSITE" id="PS51724"/>
    </source>
</evidence>
<keyword evidence="3" id="KW-1185">Reference proteome</keyword>
<sequence>MTCAPGQTQPATTIVSHPNGERTRLIVNPPAPASLPVVTARAPAAAAAPVAALPAGSARVRIGGVPPGGPGNNFGSGYGVGVGGPVTDPVPSATAPRLVAPSRAPAQAAPAAPAFGSGYGLPVQPNAGRVYVPAGYRPAWDDDRLNPNRGPRTALGDAQMAATWTDDMPMRRAEGTGAVISTKGVAAPAPVATAARYVQVGVFANPANATAAANRLAGIGLPGRIGKTASGMSVVLAGPFNDAGALQSALATARRNGFSDAFARG</sequence>
<dbReference type="SUPFAM" id="SSF110997">
    <property type="entry name" value="Sporulation related repeat"/>
    <property type="match status" value="1"/>
</dbReference>
<dbReference type="AlphaFoldDB" id="A0A5D0RG60"/>
<dbReference type="Gene3D" id="3.30.70.1070">
    <property type="entry name" value="Sporulation related repeat"/>
    <property type="match status" value="1"/>
</dbReference>
<proteinExistence type="predicted"/>
<accession>A0A5D0RG60</accession>
<evidence type="ECO:0000313" key="2">
    <source>
        <dbReference type="EMBL" id="TYB80502.1"/>
    </source>
</evidence>
<feature type="domain" description="SPOR" evidence="1">
    <location>
        <begin position="190"/>
        <end position="265"/>
    </location>
</feature>
<comment type="caution">
    <text evidence="2">The sequence shown here is derived from an EMBL/GenBank/DDBJ whole genome shotgun (WGS) entry which is preliminary data.</text>
</comment>
<dbReference type="PROSITE" id="PS51724">
    <property type="entry name" value="SPOR"/>
    <property type="match status" value="1"/>
</dbReference>